<dbReference type="EMBL" id="LM995447">
    <property type="protein sequence ID" value="CDZ24187.1"/>
    <property type="molecule type" value="Genomic_DNA"/>
</dbReference>
<gene>
    <name evidence="2" type="ORF">CCDG5_1070</name>
</gene>
<dbReference type="HOGENOM" id="CLU_1270456_0_0_9"/>
<dbReference type="STRING" id="29343.CCDG5_1070"/>
<dbReference type="KEGG" id="ccel:CCDG5_1070"/>
<reference evidence="3" key="1">
    <citation type="submission" date="2014-07" db="EMBL/GenBank/DDBJ databases">
        <authorList>
            <person name="Wibberg D."/>
        </authorList>
    </citation>
    <scope>NUCLEOTIDE SEQUENCE [LARGE SCALE GENOMIC DNA]</scope>
    <source>
        <strain evidence="3">DG5</strain>
    </source>
</reference>
<protein>
    <submittedName>
        <fullName evidence="2">Uncharacterized protein</fullName>
    </submittedName>
</protein>
<proteinExistence type="predicted"/>
<feature type="transmembrane region" description="Helical" evidence="1">
    <location>
        <begin position="115"/>
        <end position="136"/>
    </location>
</feature>
<organism evidence="2 3">
    <name type="scientific">[Clostridium] cellulosi</name>
    <dbReference type="NCBI Taxonomy" id="29343"/>
    <lineage>
        <taxon>Bacteria</taxon>
        <taxon>Bacillati</taxon>
        <taxon>Bacillota</taxon>
        <taxon>Clostridia</taxon>
        <taxon>Eubacteriales</taxon>
        <taxon>Oscillospiraceae</taxon>
        <taxon>Oscillospiraceae incertae sedis</taxon>
    </lineage>
</organism>
<feature type="transmembrane region" description="Helical" evidence="1">
    <location>
        <begin position="74"/>
        <end position="94"/>
    </location>
</feature>
<feature type="transmembrane region" description="Helical" evidence="1">
    <location>
        <begin position="142"/>
        <end position="161"/>
    </location>
</feature>
<evidence type="ECO:0000313" key="2">
    <source>
        <dbReference type="EMBL" id="CDZ24187.1"/>
    </source>
</evidence>
<keyword evidence="3" id="KW-1185">Reference proteome</keyword>
<dbReference type="AlphaFoldDB" id="A0A078KNS0"/>
<keyword evidence="1" id="KW-0812">Transmembrane</keyword>
<name>A0A078KNS0_9FIRM</name>
<feature type="transmembrane region" description="Helical" evidence="1">
    <location>
        <begin position="12"/>
        <end position="34"/>
    </location>
</feature>
<keyword evidence="1" id="KW-1133">Transmembrane helix</keyword>
<feature type="transmembrane region" description="Helical" evidence="1">
    <location>
        <begin position="168"/>
        <end position="188"/>
    </location>
</feature>
<dbReference type="PATRIC" id="fig|29343.3.peg.1128"/>
<evidence type="ECO:0000313" key="3">
    <source>
        <dbReference type="Proteomes" id="UP000032431"/>
    </source>
</evidence>
<dbReference type="Proteomes" id="UP000032431">
    <property type="component" value="Chromosome I"/>
</dbReference>
<evidence type="ECO:0000256" key="1">
    <source>
        <dbReference type="SAM" id="Phobius"/>
    </source>
</evidence>
<keyword evidence="1" id="KW-0472">Membrane</keyword>
<sequence length="217" mass="23505">MLKKTTFKLSLSILGSFVVGFILSFFIIISLAPLGATPSSKSSSAPTSSSSNSVSYFENEATEGGLVATTGGRIFLAAIAMLITEGAIYSSAWREGNRDPNRVKYGHMKKFMAKGFVAGLLSIIPNVILTILVLATADLNNIFSNVVNVIYHIVNIQFIILGDGYMKIPIACFAVLLIIPLFSGLGYISGWYHFAILPKLIYKKNKPAPKSQSKKNM</sequence>
<accession>A0A078KNS0</accession>